<evidence type="ECO:0000256" key="1">
    <source>
        <dbReference type="SAM" id="SignalP"/>
    </source>
</evidence>
<feature type="chain" id="PRO_5036998736" evidence="1">
    <location>
        <begin position="22"/>
        <end position="192"/>
    </location>
</feature>
<feature type="signal peptide" evidence="1">
    <location>
        <begin position="1"/>
        <end position="21"/>
    </location>
</feature>
<name>A0A914WXX1_9BILA</name>
<protein>
    <submittedName>
        <fullName evidence="3">ShK domain-containing protein</fullName>
    </submittedName>
</protein>
<sequence>MNSVVTLVVLFLTCCALQSEAQDDKKAKMPPCCRDSIGTVACQRLRTRRGSWFTSRCNGKADFRLIQCCQSCEADGNAYKYDMIAYTLTQAACIDRMSTAYCAKFVNSLAPWTSETWNCQAPQSAVAFRICRLSCGYCSLNGTAITATVPETNYVMARAMEQCTGLGNNNANPLPPGLNDDLDADLYLDGIV</sequence>
<accession>A0A914WXX1</accession>
<dbReference type="PANTHER" id="PTHR35017">
    <property type="entry name" value="PROTEIN CBG16223-RELATED"/>
    <property type="match status" value="1"/>
</dbReference>
<keyword evidence="1" id="KW-0732">Signal</keyword>
<dbReference type="WBParaSite" id="PSAMB.scaffold5670size11132.g27047.t1">
    <property type="protein sequence ID" value="PSAMB.scaffold5670size11132.g27047.t1"/>
    <property type="gene ID" value="PSAMB.scaffold5670size11132.g27047"/>
</dbReference>
<keyword evidence="2" id="KW-1185">Reference proteome</keyword>
<dbReference type="AlphaFoldDB" id="A0A914WXX1"/>
<proteinExistence type="predicted"/>
<evidence type="ECO:0000313" key="3">
    <source>
        <dbReference type="WBParaSite" id="PSAMB.scaffold5670size11132.g27047.t1"/>
    </source>
</evidence>
<organism evidence="2 3">
    <name type="scientific">Plectus sambesii</name>
    <dbReference type="NCBI Taxonomy" id="2011161"/>
    <lineage>
        <taxon>Eukaryota</taxon>
        <taxon>Metazoa</taxon>
        <taxon>Ecdysozoa</taxon>
        <taxon>Nematoda</taxon>
        <taxon>Chromadorea</taxon>
        <taxon>Plectida</taxon>
        <taxon>Plectina</taxon>
        <taxon>Plectoidea</taxon>
        <taxon>Plectidae</taxon>
        <taxon>Plectus</taxon>
    </lineage>
</organism>
<reference evidence="3" key="1">
    <citation type="submission" date="2022-11" db="UniProtKB">
        <authorList>
            <consortium name="WormBaseParasite"/>
        </authorList>
    </citation>
    <scope>IDENTIFICATION</scope>
</reference>
<evidence type="ECO:0000313" key="2">
    <source>
        <dbReference type="Proteomes" id="UP000887566"/>
    </source>
</evidence>
<dbReference type="PANTHER" id="PTHR35017:SF1">
    <property type="entry name" value="SHKT DOMAIN-CONTAINING PROTEIN"/>
    <property type="match status" value="1"/>
</dbReference>
<dbReference type="Proteomes" id="UP000887566">
    <property type="component" value="Unplaced"/>
</dbReference>